<gene>
    <name evidence="2" type="ORF">MSEN_35630</name>
</gene>
<proteinExistence type="predicted"/>
<protein>
    <recommendedName>
        <fullName evidence="1">Helix-turn-helix domain-containing protein</fullName>
    </recommendedName>
</protein>
<evidence type="ECO:0000259" key="1">
    <source>
        <dbReference type="Pfam" id="PF12728"/>
    </source>
</evidence>
<dbReference type="RefSeq" id="WP_163705513.1">
    <property type="nucleotide sequence ID" value="NZ_BLKV01000002.1"/>
</dbReference>
<evidence type="ECO:0000313" key="2">
    <source>
        <dbReference type="EMBL" id="GFG71843.1"/>
    </source>
</evidence>
<dbReference type="NCBIfam" id="TIGR01764">
    <property type="entry name" value="excise"/>
    <property type="match status" value="1"/>
</dbReference>
<dbReference type="Proteomes" id="UP000465263">
    <property type="component" value="Unassembled WGS sequence"/>
</dbReference>
<accession>A0A7I9XPF8</accession>
<organism evidence="2 3">
    <name type="scientific">Mycolicibacter senuensis</name>
    <dbReference type="NCBI Taxonomy" id="386913"/>
    <lineage>
        <taxon>Bacteria</taxon>
        <taxon>Bacillati</taxon>
        <taxon>Actinomycetota</taxon>
        <taxon>Actinomycetes</taxon>
        <taxon>Mycobacteriales</taxon>
        <taxon>Mycobacteriaceae</taxon>
        <taxon>Mycolicibacter</taxon>
    </lineage>
</organism>
<dbReference type="InterPro" id="IPR009061">
    <property type="entry name" value="DNA-bd_dom_put_sf"/>
</dbReference>
<evidence type="ECO:0000313" key="3">
    <source>
        <dbReference type="Proteomes" id="UP000465263"/>
    </source>
</evidence>
<dbReference type="EMBL" id="BLKV01000002">
    <property type="protein sequence ID" value="GFG71843.1"/>
    <property type="molecule type" value="Genomic_DNA"/>
</dbReference>
<feature type="domain" description="Helix-turn-helix" evidence="1">
    <location>
        <begin position="88"/>
        <end position="130"/>
    </location>
</feature>
<sequence>MSPVDDWSQRIARRVGPDGSVSVPPRIAHWLESQAGLTADRRINLRTTDPVAYEILAALHLAALQHRSGIGTKIAAAQDDSQESELWTTSQAAAQLSVTDRCIRKWIANGRVPATRHGGRWLIHAHHVRAITQTAGNRRNPNEIG</sequence>
<dbReference type="GO" id="GO:0003677">
    <property type="term" value="F:DNA binding"/>
    <property type="evidence" value="ECO:0007669"/>
    <property type="project" value="InterPro"/>
</dbReference>
<keyword evidence="3" id="KW-1185">Reference proteome</keyword>
<dbReference type="InterPro" id="IPR010093">
    <property type="entry name" value="SinI_DNA-bd"/>
</dbReference>
<name>A0A7I9XPF8_9MYCO</name>
<comment type="caution">
    <text evidence="2">The sequence shown here is derived from an EMBL/GenBank/DDBJ whole genome shotgun (WGS) entry which is preliminary data.</text>
</comment>
<dbReference type="Pfam" id="PF12728">
    <property type="entry name" value="HTH_17"/>
    <property type="match status" value="1"/>
</dbReference>
<reference evidence="2 3" key="1">
    <citation type="journal article" date="2019" name="Emerg. Microbes Infect.">
        <title>Comprehensive subspecies identification of 175 nontuberculous mycobacteria species based on 7547 genomic profiles.</title>
        <authorList>
            <person name="Matsumoto Y."/>
            <person name="Kinjo T."/>
            <person name="Motooka D."/>
            <person name="Nabeya D."/>
            <person name="Jung N."/>
            <person name="Uechi K."/>
            <person name="Horii T."/>
            <person name="Iida T."/>
            <person name="Fujita J."/>
            <person name="Nakamura S."/>
        </authorList>
    </citation>
    <scope>NUCLEOTIDE SEQUENCE [LARGE SCALE GENOMIC DNA]</scope>
    <source>
        <strain evidence="2 3">JCM 16017</strain>
    </source>
</reference>
<dbReference type="SUPFAM" id="SSF46955">
    <property type="entry name" value="Putative DNA-binding domain"/>
    <property type="match status" value="1"/>
</dbReference>
<dbReference type="AlphaFoldDB" id="A0A7I9XPF8"/>
<dbReference type="InterPro" id="IPR041657">
    <property type="entry name" value="HTH_17"/>
</dbReference>